<dbReference type="InterPro" id="IPR004291">
    <property type="entry name" value="Transposase_IS66_central"/>
</dbReference>
<evidence type="ECO:0000313" key="5">
    <source>
        <dbReference type="Proteomes" id="UP000596035"/>
    </source>
</evidence>
<dbReference type="Pfam" id="PF03050">
    <property type="entry name" value="DDE_Tnp_IS66"/>
    <property type="match status" value="1"/>
</dbReference>
<protein>
    <submittedName>
        <fullName evidence="3">Transposase</fullName>
    </submittedName>
</protein>
<evidence type="ECO:0000313" key="3">
    <source>
        <dbReference type="EMBL" id="QQR30373.1"/>
    </source>
</evidence>
<accession>A0A1Z2XRQ4</accession>
<evidence type="ECO:0000259" key="1">
    <source>
        <dbReference type="Pfam" id="PF03050"/>
    </source>
</evidence>
<reference evidence="3 5" key="3">
    <citation type="submission" date="2020-11" db="EMBL/GenBank/DDBJ databases">
        <title>Closed and high quality bacterial genomes of the OMM12 community.</title>
        <authorList>
            <person name="Marbouty M."/>
            <person name="Lamy-Besnier Q."/>
            <person name="Debarbieux L."/>
            <person name="Koszul R."/>
        </authorList>
    </citation>
    <scope>NUCLEOTIDE SEQUENCE [LARGE SCALE GENOMIC DNA]</scope>
    <source>
        <strain evidence="3 5">KB18</strain>
    </source>
</reference>
<sequence>MVRRAFQHLRKELLSDEMLHANETTLTVLMEDGRKATQKNYVWVYRISGDSKSSVVLYDYQLS</sequence>
<proteinExistence type="predicted"/>
<reference evidence="2" key="1">
    <citation type="journal article" date="2017" name="Genome Announc.">
        <title>High-Quality Whole-Genome Sequences of the Oligo-Mouse-Microbiota Bacterial Community.</title>
        <authorList>
            <person name="Garzetti D."/>
            <person name="Brugiroux S."/>
            <person name="Bunk B."/>
            <person name="Pukall R."/>
            <person name="McCoy K.D."/>
            <person name="Macpherson A.J."/>
            <person name="Stecher B."/>
        </authorList>
    </citation>
    <scope>NUCLEOTIDE SEQUENCE</scope>
    <source>
        <strain evidence="2">KB18</strain>
    </source>
</reference>
<evidence type="ECO:0000313" key="4">
    <source>
        <dbReference type="Proteomes" id="UP000196710"/>
    </source>
</evidence>
<dbReference type="Proteomes" id="UP000596035">
    <property type="component" value="Chromosome"/>
</dbReference>
<dbReference type="AlphaFoldDB" id="A0A1Z2XRQ4"/>
<evidence type="ECO:0000313" key="2">
    <source>
        <dbReference type="EMBL" id="ASB41100.1"/>
    </source>
</evidence>
<name>A0A1Z2XRQ4_9FIRM</name>
<dbReference type="EMBL" id="CP065321">
    <property type="protein sequence ID" value="QQR30373.1"/>
    <property type="molecule type" value="Genomic_DNA"/>
</dbReference>
<dbReference type="EMBL" id="CP021422">
    <property type="protein sequence ID" value="ASB41100.1"/>
    <property type="molecule type" value="Genomic_DNA"/>
</dbReference>
<keyword evidence="4" id="KW-1185">Reference proteome</keyword>
<gene>
    <name evidence="2" type="ORF">ADH66_10805</name>
    <name evidence="3" type="ORF">I5Q82_01110</name>
</gene>
<organism evidence="3 5">
    <name type="scientific">Acutalibacter muris</name>
    <dbReference type="NCBI Taxonomy" id="1796620"/>
    <lineage>
        <taxon>Bacteria</taxon>
        <taxon>Bacillati</taxon>
        <taxon>Bacillota</taxon>
        <taxon>Clostridia</taxon>
        <taxon>Eubacteriales</taxon>
        <taxon>Acutalibacteraceae</taxon>
        <taxon>Acutalibacter</taxon>
    </lineage>
</organism>
<feature type="domain" description="Transposase IS66 central" evidence="1">
    <location>
        <begin position="4"/>
        <end position="61"/>
    </location>
</feature>
<dbReference type="KEGG" id="amur:ADH66_10805"/>
<reference evidence="4" key="2">
    <citation type="submission" date="2017-05" db="EMBL/GenBank/DDBJ databases">
        <title>Improved OligoMM genomes.</title>
        <authorList>
            <person name="Garzetti D."/>
        </authorList>
    </citation>
    <scope>NUCLEOTIDE SEQUENCE [LARGE SCALE GENOMIC DNA]</scope>
    <source>
        <strain evidence="4">KB18</strain>
    </source>
</reference>
<dbReference type="Proteomes" id="UP000196710">
    <property type="component" value="Chromosome"/>
</dbReference>